<dbReference type="EMBL" id="CAKOGL010000026">
    <property type="protein sequence ID" value="CAH2103159.1"/>
    <property type="molecule type" value="Genomic_DNA"/>
</dbReference>
<proteinExistence type="predicted"/>
<evidence type="ECO:0000313" key="2">
    <source>
        <dbReference type="Proteomes" id="UP001153954"/>
    </source>
</evidence>
<comment type="caution">
    <text evidence="1">The sequence shown here is derived from an EMBL/GenBank/DDBJ whole genome shotgun (WGS) entry which is preliminary data.</text>
</comment>
<dbReference type="Proteomes" id="UP001153954">
    <property type="component" value="Unassembled WGS sequence"/>
</dbReference>
<sequence length="178" mass="20402">MLRFKLHILGLSEGRRNGFGEQRRPKGLTLLYFGKRGADVDSDHLLMFAEVRLKVAAIHHTKSTVMAGKRFDVAKLRGLDISNKFTLELGNRFAELQPGYRSYTEKDPRVDSSRVKEMWPPQTNLAPFRHRGDEFCRAFLTRDEADSLRPSEMTAHCGNPLTHQGHIGHEENRPNTYI</sequence>
<gene>
    <name evidence="1" type="ORF">EEDITHA_LOCUS17707</name>
</gene>
<dbReference type="AlphaFoldDB" id="A0AAU9UTZ7"/>
<name>A0AAU9UTZ7_EUPED</name>
<evidence type="ECO:0000313" key="1">
    <source>
        <dbReference type="EMBL" id="CAH2103159.1"/>
    </source>
</evidence>
<organism evidence="1 2">
    <name type="scientific">Euphydryas editha</name>
    <name type="common">Edith's checkerspot</name>
    <dbReference type="NCBI Taxonomy" id="104508"/>
    <lineage>
        <taxon>Eukaryota</taxon>
        <taxon>Metazoa</taxon>
        <taxon>Ecdysozoa</taxon>
        <taxon>Arthropoda</taxon>
        <taxon>Hexapoda</taxon>
        <taxon>Insecta</taxon>
        <taxon>Pterygota</taxon>
        <taxon>Neoptera</taxon>
        <taxon>Endopterygota</taxon>
        <taxon>Lepidoptera</taxon>
        <taxon>Glossata</taxon>
        <taxon>Ditrysia</taxon>
        <taxon>Papilionoidea</taxon>
        <taxon>Nymphalidae</taxon>
        <taxon>Nymphalinae</taxon>
        <taxon>Euphydryas</taxon>
    </lineage>
</organism>
<reference evidence="1" key="1">
    <citation type="submission" date="2022-03" db="EMBL/GenBank/DDBJ databases">
        <authorList>
            <person name="Tunstrom K."/>
        </authorList>
    </citation>
    <scope>NUCLEOTIDE SEQUENCE</scope>
</reference>
<accession>A0AAU9UTZ7</accession>
<protein>
    <submittedName>
        <fullName evidence="1">Uncharacterized protein</fullName>
    </submittedName>
</protein>
<keyword evidence="2" id="KW-1185">Reference proteome</keyword>